<dbReference type="InterPro" id="IPR002178">
    <property type="entry name" value="PTS_EIIA_type-2_dom"/>
</dbReference>
<dbReference type="EMBL" id="FOHA01000002">
    <property type="protein sequence ID" value="SER63819.1"/>
    <property type="molecule type" value="Genomic_DNA"/>
</dbReference>
<dbReference type="SUPFAM" id="SSF55804">
    <property type="entry name" value="Phoshotransferase/anion transport protein"/>
    <property type="match status" value="1"/>
</dbReference>
<dbReference type="InterPro" id="IPR013011">
    <property type="entry name" value="PTS_EIIB_2"/>
</dbReference>
<keyword evidence="3" id="KW-0805">Transcription regulation</keyword>
<evidence type="ECO:0000259" key="5">
    <source>
        <dbReference type="PROSITE" id="PS51094"/>
    </source>
</evidence>
<accession>A0A1H9QVF9</accession>
<keyword evidence="9" id="KW-1185">Reference proteome</keyword>
<dbReference type="RefSeq" id="WP_245706214.1">
    <property type="nucleotide sequence ID" value="NZ_FOHA01000002.1"/>
</dbReference>
<evidence type="ECO:0000256" key="3">
    <source>
        <dbReference type="ARBA" id="ARBA00023015"/>
    </source>
</evidence>
<dbReference type="GO" id="GO:0006355">
    <property type="term" value="P:regulation of DNA-templated transcription"/>
    <property type="evidence" value="ECO:0007669"/>
    <property type="project" value="InterPro"/>
</dbReference>
<dbReference type="PANTHER" id="PTHR30185">
    <property type="entry name" value="CRYPTIC BETA-GLUCOSIDE BGL OPERON ANTITERMINATOR"/>
    <property type="match status" value="1"/>
</dbReference>
<feature type="domain" description="PTS EIIB type-2" evidence="6">
    <location>
        <begin position="404"/>
        <end position="493"/>
    </location>
</feature>
<dbReference type="InterPro" id="IPR036388">
    <property type="entry name" value="WH-like_DNA-bd_sf"/>
</dbReference>
<gene>
    <name evidence="8" type="ORF">SAMN04488559_102278</name>
</gene>
<evidence type="ECO:0000259" key="7">
    <source>
        <dbReference type="PROSITE" id="PS51372"/>
    </source>
</evidence>
<keyword evidence="4" id="KW-0804">Transcription</keyword>
<dbReference type="SUPFAM" id="SSF52794">
    <property type="entry name" value="PTS system IIB component-like"/>
    <property type="match status" value="1"/>
</dbReference>
<dbReference type="InterPro" id="IPR050661">
    <property type="entry name" value="BglG_antiterminators"/>
</dbReference>
<dbReference type="CDD" id="cd00211">
    <property type="entry name" value="PTS_IIA_fru"/>
    <property type="match status" value="1"/>
</dbReference>
<protein>
    <submittedName>
        <fullName evidence="8">Transcriptional antiterminator</fullName>
    </submittedName>
</protein>
<proteinExistence type="predicted"/>
<sequence length="649" mass="74652">MVIIQLNKRQVQFISILRKQKGYQTAKEYAAVLNVSERTIHSDLKIIEEQLKPQGIQLDKRPGIGIGLKKLETQPIQAAPKLEVDTFSTAGRREKMMALLLFQQQKVTFEQLSETFMVSKTSIKNDLSFAKKKLTNGNHLTLISDGQGTRLAGSEEDFQKAYLEFNHYLFEKFASQLEVDEEKRLARLSAYYGEDLVKTCVRVLYAYIKNNVTVIAEHYVFNVLNRLIILVYRMQHQTPVVGNQPAVPTAEPKVFFEESAEQMLNKISLRLNVTYTKQDVAYLSKYLLSNRFEPFPKEANDDAFVEKIIAKVGDSLNMDFTQDAKLQEQLKTHIPPMIYRLKSKVKTDNPFIHQIKNEFALTFNVIWVVLSEYEEALNVAFNENEIGFLTIYFQSAIERTKLSKKILIVCPMGIATSELLVNRIKNVLPSFDMMEVASIREVPQLDLADIDLIISTVPLTVPEKKVIVVSPFLNDQDIKNISESYHHQFFLSQEGTDETQKLNHLGKYLKDDLIFFDENFKSKEAVLETVGKKLVDQQYVTKKFVESLKAREEMGGTDLPTGAAIPHGNPKFVKETVIAVVRNKKYFKWNEYAVKTIFIVCIAEKETKEIRNILSDIYQIVEHKDNLNQLYLMSKKEDFRKMIGCDKCE</sequence>
<dbReference type="Proteomes" id="UP000198948">
    <property type="component" value="Unassembled WGS sequence"/>
</dbReference>
<dbReference type="PANTHER" id="PTHR30185:SF18">
    <property type="entry name" value="TRANSCRIPTIONAL REGULATOR MTLR"/>
    <property type="match status" value="1"/>
</dbReference>
<organism evidence="8 9">
    <name type="scientific">Isobaculum melis</name>
    <dbReference type="NCBI Taxonomy" id="142588"/>
    <lineage>
        <taxon>Bacteria</taxon>
        <taxon>Bacillati</taxon>
        <taxon>Bacillota</taxon>
        <taxon>Bacilli</taxon>
        <taxon>Lactobacillales</taxon>
        <taxon>Carnobacteriaceae</taxon>
        <taxon>Isobaculum</taxon>
    </lineage>
</organism>
<evidence type="ECO:0000256" key="2">
    <source>
        <dbReference type="ARBA" id="ARBA00022737"/>
    </source>
</evidence>
<dbReference type="Gene3D" id="1.10.1790.10">
    <property type="entry name" value="PRD domain"/>
    <property type="match status" value="1"/>
</dbReference>
<dbReference type="SUPFAM" id="SSF63520">
    <property type="entry name" value="PTS-regulatory domain, PRD"/>
    <property type="match status" value="1"/>
</dbReference>
<dbReference type="InterPro" id="IPR036634">
    <property type="entry name" value="PRD_sf"/>
</dbReference>
<dbReference type="InterPro" id="IPR011608">
    <property type="entry name" value="PRD"/>
</dbReference>
<dbReference type="PROSITE" id="PS51372">
    <property type="entry name" value="PRD_2"/>
    <property type="match status" value="1"/>
</dbReference>
<dbReference type="CDD" id="cd05568">
    <property type="entry name" value="PTS_IIB_bgl_like"/>
    <property type="match status" value="1"/>
</dbReference>
<dbReference type="Gene3D" id="3.40.50.2300">
    <property type="match status" value="1"/>
</dbReference>
<dbReference type="Pfam" id="PF00874">
    <property type="entry name" value="PRD"/>
    <property type="match status" value="1"/>
</dbReference>
<dbReference type="InterPro" id="IPR013196">
    <property type="entry name" value="HTH_11"/>
</dbReference>
<feature type="domain" description="PRD" evidence="7">
    <location>
        <begin position="296"/>
        <end position="403"/>
    </location>
</feature>
<evidence type="ECO:0000313" key="8">
    <source>
        <dbReference type="EMBL" id="SER63819.1"/>
    </source>
</evidence>
<dbReference type="AlphaFoldDB" id="A0A1H9QVF9"/>
<evidence type="ECO:0000259" key="6">
    <source>
        <dbReference type="PROSITE" id="PS51099"/>
    </source>
</evidence>
<dbReference type="GO" id="GO:0009401">
    <property type="term" value="P:phosphoenolpyruvate-dependent sugar phosphotransferase system"/>
    <property type="evidence" value="ECO:0007669"/>
    <property type="project" value="InterPro"/>
</dbReference>
<dbReference type="PROSITE" id="PS51094">
    <property type="entry name" value="PTS_EIIA_TYPE_2"/>
    <property type="match status" value="1"/>
</dbReference>
<dbReference type="GO" id="GO:0008982">
    <property type="term" value="F:protein-N(PI)-phosphohistidine-sugar phosphotransferase activity"/>
    <property type="evidence" value="ECO:0007669"/>
    <property type="project" value="InterPro"/>
</dbReference>
<feature type="domain" description="PTS EIIA type-2" evidence="5">
    <location>
        <begin position="507"/>
        <end position="646"/>
    </location>
</feature>
<reference evidence="8 9" key="1">
    <citation type="submission" date="2016-10" db="EMBL/GenBank/DDBJ databases">
        <authorList>
            <person name="de Groot N.N."/>
        </authorList>
    </citation>
    <scope>NUCLEOTIDE SEQUENCE [LARGE SCALE GENOMIC DNA]</scope>
    <source>
        <strain evidence="8 9">DSM 13760</strain>
    </source>
</reference>
<dbReference type="PROSITE" id="PS51099">
    <property type="entry name" value="PTS_EIIB_TYPE_2"/>
    <property type="match status" value="1"/>
</dbReference>
<dbReference type="Pfam" id="PF08279">
    <property type="entry name" value="HTH_11"/>
    <property type="match status" value="1"/>
</dbReference>
<keyword evidence="2" id="KW-0677">Repeat</keyword>
<name>A0A1H9QVF9_9LACT</name>
<keyword evidence="1" id="KW-0808">Transferase</keyword>
<dbReference type="InterPro" id="IPR016152">
    <property type="entry name" value="PTrfase/Anion_transptr"/>
</dbReference>
<evidence type="ECO:0000256" key="4">
    <source>
        <dbReference type="ARBA" id="ARBA00023163"/>
    </source>
</evidence>
<dbReference type="InterPro" id="IPR036095">
    <property type="entry name" value="PTS_EIIB-like_sf"/>
</dbReference>
<dbReference type="Gene3D" id="1.10.10.10">
    <property type="entry name" value="Winged helix-like DNA-binding domain superfamily/Winged helix DNA-binding domain"/>
    <property type="match status" value="2"/>
</dbReference>
<dbReference type="Pfam" id="PF00359">
    <property type="entry name" value="PTS_EIIA_2"/>
    <property type="match status" value="1"/>
</dbReference>
<evidence type="ECO:0000256" key="1">
    <source>
        <dbReference type="ARBA" id="ARBA00022679"/>
    </source>
</evidence>
<dbReference type="STRING" id="142588.SAMN04488559_102278"/>
<dbReference type="Gene3D" id="3.40.930.10">
    <property type="entry name" value="Mannitol-specific EII, Chain A"/>
    <property type="match status" value="1"/>
</dbReference>
<evidence type="ECO:0000313" key="9">
    <source>
        <dbReference type="Proteomes" id="UP000198948"/>
    </source>
</evidence>